<name>L9ZW34_9EURY</name>
<dbReference type="PATRIC" id="fig|1227493.4.peg.2457"/>
<accession>L9ZW34</accession>
<dbReference type="InterPro" id="IPR040624">
    <property type="entry name" value="HalOD1"/>
</dbReference>
<feature type="domain" description="Halobacterial output" evidence="1">
    <location>
        <begin position="9"/>
        <end position="71"/>
    </location>
</feature>
<organism evidence="2 3">
    <name type="scientific">Natrialba hulunbeirensis JCM 10989</name>
    <dbReference type="NCBI Taxonomy" id="1227493"/>
    <lineage>
        <taxon>Archaea</taxon>
        <taxon>Methanobacteriati</taxon>
        <taxon>Methanobacteriota</taxon>
        <taxon>Stenosarchaea group</taxon>
        <taxon>Halobacteria</taxon>
        <taxon>Halobacteriales</taxon>
        <taxon>Natrialbaceae</taxon>
        <taxon>Natrialba</taxon>
    </lineage>
</organism>
<proteinExistence type="predicted"/>
<protein>
    <recommendedName>
        <fullName evidence="1">Halobacterial output domain-containing protein</fullName>
    </recommendedName>
</protein>
<evidence type="ECO:0000259" key="1">
    <source>
        <dbReference type="Pfam" id="PF18545"/>
    </source>
</evidence>
<dbReference type="OrthoDB" id="327217at2157"/>
<reference evidence="2 3" key="1">
    <citation type="journal article" date="2014" name="PLoS Genet.">
        <title>Phylogenetically driven sequencing of extremely halophilic archaea reveals strategies for static and dynamic osmo-response.</title>
        <authorList>
            <person name="Becker E.A."/>
            <person name="Seitzer P.M."/>
            <person name="Tritt A."/>
            <person name="Larsen D."/>
            <person name="Krusor M."/>
            <person name="Yao A.I."/>
            <person name="Wu D."/>
            <person name="Madern D."/>
            <person name="Eisen J.A."/>
            <person name="Darling A.E."/>
            <person name="Facciotti M.T."/>
        </authorList>
    </citation>
    <scope>NUCLEOTIDE SEQUENCE [LARGE SCALE GENOMIC DNA]</scope>
    <source>
        <strain evidence="2 3">JCM 10989</strain>
    </source>
</reference>
<evidence type="ECO:0000313" key="2">
    <source>
        <dbReference type="EMBL" id="ELY90286.1"/>
    </source>
</evidence>
<dbReference type="Proteomes" id="UP000011519">
    <property type="component" value="Unassembled WGS sequence"/>
</dbReference>
<comment type="caution">
    <text evidence="2">The sequence shown here is derived from an EMBL/GenBank/DDBJ whole genome shotgun (WGS) entry which is preliminary data.</text>
</comment>
<dbReference type="RefSeq" id="WP_006653633.1">
    <property type="nucleotide sequence ID" value="NZ_AOIM01000035.1"/>
</dbReference>
<sequence length="83" mass="9157">MAQYDYDTDHTASLAVIEAVSTAADCDPTELPPLYDTIDPDALDALFSDQTATDVRPEISFTYDQYEVTIGRTEVHLSVEIAQ</sequence>
<evidence type="ECO:0000313" key="3">
    <source>
        <dbReference type="Proteomes" id="UP000011519"/>
    </source>
</evidence>
<dbReference type="EMBL" id="AOIM01000035">
    <property type="protein sequence ID" value="ELY90286.1"/>
    <property type="molecule type" value="Genomic_DNA"/>
</dbReference>
<dbReference type="AlphaFoldDB" id="L9ZW34"/>
<gene>
    <name evidence="2" type="ORF">C483_12278</name>
</gene>
<keyword evidence="3" id="KW-1185">Reference proteome</keyword>
<dbReference type="Pfam" id="PF18545">
    <property type="entry name" value="HalOD1"/>
    <property type="match status" value="1"/>
</dbReference>